<comment type="caution">
    <text evidence="3">The sequence shown here is derived from an EMBL/GenBank/DDBJ whole genome shotgun (WGS) entry which is preliminary data.</text>
</comment>
<evidence type="ECO:0000313" key="4">
    <source>
        <dbReference type="Proteomes" id="UP000593564"/>
    </source>
</evidence>
<evidence type="ECO:0000313" key="3">
    <source>
        <dbReference type="EMBL" id="KAF5934946.1"/>
    </source>
</evidence>
<gene>
    <name evidence="3" type="ORF">HYC85_026075</name>
</gene>
<reference evidence="3 4" key="2">
    <citation type="submission" date="2020-07" db="EMBL/GenBank/DDBJ databases">
        <title>Genome assembly of wild tea tree DASZ reveals pedigree and selection history of tea varieties.</title>
        <authorList>
            <person name="Zhang W."/>
        </authorList>
    </citation>
    <scope>NUCLEOTIDE SEQUENCE [LARGE SCALE GENOMIC DNA]</scope>
    <source>
        <strain evidence="4">cv. G240</strain>
        <tissue evidence="3">Leaf</tissue>
    </source>
</reference>
<proteinExistence type="predicted"/>
<sequence length="83" mass="9625">MQWLRRSIGSSSDEGGPSHGRQYPIFNVHSDMHNPQFKLGMEFKSHDTCRDSVKEYAIKWGKHITFTKNDKQKVRVECKVGCL</sequence>
<organism evidence="3 4">
    <name type="scientific">Camellia sinensis</name>
    <name type="common">Tea plant</name>
    <name type="synonym">Thea sinensis</name>
    <dbReference type="NCBI Taxonomy" id="4442"/>
    <lineage>
        <taxon>Eukaryota</taxon>
        <taxon>Viridiplantae</taxon>
        <taxon>Streptophyta</taxon>
        <taxon>Embryophyta</taxon>
        <taxon>Tracheophyta</taxon>
        <taxon>Spermatophyta</taxon>
        <taxon>Magnoliopsida</taxon>
        <taxon>eudicotyledons</taxon>
        <taxon>Gunneridae</taxon>
        <taxon>Pentapetalae</taxon>
        <taxon>asterids</taxon>
        <taxon>Ericales</taxon>
        <taxon>Theaceae</taxon>
        <taxon>Camellia</taxon>
    </lineage>
</organism>
<feature type="region of interest" description="Disordered" evidence="1">
    <location>
        <begin position="1"/>
        <end position="24"/>
    </location>
</feature>
<dbReference type="Proteomes" id="UP000593564">
    <property type="component" value="Unassembled WGS sequence"/>
</dbReference>
<dbReference type="EMBL" id="JACBKZ010000013">
    <property type="protein sequence ID" value="KAF5934946.1"/>
    <property type="molecule type" value="Genomic_DNA"/>
</dbReference>
<reference evidence="4" key="1">
    <citation type="journal article" date="2020" name="Nat. Commun.">
        <title>Genome assembly of wild tea tree DASZ reveals pedigree and selection history of tea varieties.</title>
        <authorList>
            <person name="Zhang W."/>
            <person name="Zhang Y."/>
            <person name="Qiu H."/>
            <person name="Guo Y."/>
            <person name="Wan H."/>
            <person name="Zhang X."/>
            <person name="Scossa F."/>
            <person name="Alseekh S."/>
            <person name="Zhang Q."/>
            <person name="Wang P."/>
            <person name="Xu L."/>
            <person name="Schmidt M.H."/>
            <person name="Jia X."/>
            <person name="Li D."/>
            <person name="Zhu A."/>
            <person name="Guo F."/>
            <person name="Chen W."/>
            <person name="Ni D."/>
            <person name="Usadel B."/>
            <person name="Fernie A.R."/>
            <person name="Wen W."/>
        </authorList>
    </citation>
    <scope>NUCLEOTIDE SEQUENCE [LARGE SCALE GENOMIC DNA]</scope>
    <source>
        <strain evidence="4">cv. G240</strain>
    </source>
</reference>
<dbReference type="AlphaFoldDB" id="A0A7J7G6K3"/>
<accession>A0A7J7G6K3</accession>
<feature type="domain" description="Transposase MuDR plant" evidence="2">
    <location>
        <begin position="36"/>
        <end position="79"/>
    </location>
</feature>
<evidence type="ECO:0000256" key="1">
    <source>
        <dbReference type="SAM" id="MobiDB-lite"/>
    </source>
</evidence>
<evidence type="ECO:0000259" key="2">
    <source>
        <dbReference type="Pfam" id="PF03108"/>
    </source>
</evidence>
<keyword evidence="4" id="KW-1185">Reference proteome</keyword>
<dbReference type="Pfam" id="PF03108">
    <property type="entry name" value="DBD_Tnp_Mut"/>
    <property type="match status" value="1"/>
</dbReference>
<dbReference type="InterPro" id="IPR004332">
    <property type="entry name" value="Transposase_MuDR"/>
</dbReference>
<name>A0A7J7G6K3_CAMSI</name>
<protein>
    <recommendedName>
        <fullName evidence="2">Transposase MuDR plant domain-containing protein</fullName>
    </recommendedName>
</protein>